<keyword evidence="4" id="KW-1185">Reference proteome</keyword>
<feature type="region of interest" description="Disordered" evidence="2">
    <location>
        <begin position="1"/>
        <end position="101"/>
    </location>
</feature>
<feature type="coiled-coil region" evidence="1">
    <location>
        <begin position="173"/>
        <end position="207"/>
    </location>
</feature>
<evidence type="ECO:0000256" key="2">
    <source>
        <dbReference type="SAM" id="MobiDB-lite"/>
    </source>
</evidence>
<feature type="compositionally biased region" description="Polar residues" evidence="2">
    <location>
        <begin position="69"/>
        <end position="79"/>
    </location>
</feature>
<evidence type="ECO:0000313" key="3">
    <source>
        <dbReference type="EMBL" id="EPY15046.1"/>
    </source>
</evidence>
<gene>
    <name evidence="3" type="ORF">STCU_12378</name>
</gene>
<name>S9UK45_9TRYP</name>
<accession>S9UK45</accession>
<dbReference type="EMBL" id="ATMH01012671">
    <property type="protein sequence ID" value="EPY15046.1"/>
    <property type="molecule type" value="Genomic_DNA"/>
</dbReference>
<feature type="compositionally biased region" description="Polar residues" evidence="2">
    <location>
        <begin position="87"/>
        <end position="101"/>
    </location>
</feature>
<dbReference type="Proteomes" id="UP000015354">
    <property type="component" value="Unassembled WGS sequence"/>
</dbReference>
<protein>
    <submittedName>
        <fullName evidence="3">Response regulator receiver</fullName>
    </submittedName>
</protein>
<evidence type="ECO:0000313" key="4">
    <source>
        <dbReference type="Proteomes" id="UP000015354"/>
    </source>
</evidence>
<feature type="compositionally biased region" description="Basic and acidic residues" evidence="2">
    <location>
        <begin position="44"/>
        <end position="56"/>
    </location>
</feature>
<proteinExistence type="predicted"/>
<organism evidence="3 4">
    <name type="scientific">Strigomonas culicis</name>
    <dbReference type="NCBI Taxonomy" id="28005"/>
    <lineage>
        <taxon>Eukaryota</taxon>
        <taxon>Discoba</taxon>
        <taxon>Euglenozoa</taxon>
        <taxon>Kinetoplastea</taxon>
        <taxon>Metakinetoplastina</taxon>
        <taxon>Trypanosomatida</taxon>
        <taxon>Trypanosomatidae</taxon>
        <taxon>Strigomonadinae</taxon>
        <taxon>Strigomonas</taxon>
    </lineage>
</organism>
<reference evidence="3 4" key="1">
    <citation type="journal article" date="2013" name="PLoS ONE">
        <title>Predicting the Proteins of Angomonas deanei, Strigomonas culicis and Their Respective Endosymbionts Reveals New Aspects of the Trypanosomatidae Family.</title>
        <authorList>
            <person name="Motta M.C."/>
            <person name="Martins A.C."/>
            <person name="de Souza S.S."/>
            <person name="Catta-Preta C.M."/>
            <person name="Silva R."/>
            <person name="Klein C.C."/>
            <person name="de Almeida L.G."/>
            <person name="de Lima Cunha O."/>
            <person name="Ciapina L.P."/>
            <person name="Brocchi M."/>
            <person name="Colabardini A.C."/>
            <person name="de Araujo Lima B."/>
            <person name="Machado C.R."/>
            <person name="de Almeida Soares C.M."/>
            <person name="Probst C.M."/>
            <person name="de Menezes C.B."/>
            <person name="Thompson C.E."/>
            <person name="Bartholomeu D.C."/>
            <person name="Gradia D.F."/>
            <person name="Pavoni D.P."/>
            <person name="Grisard E.C."/>
            <person name="Fantinatti-Garboggini F."/>
            <person name="Marchini F.K."/>
            <person name="Rodrigues-Luiz G.F."/>
            <person name="Wagner G."/>
            <person name="Goldman G.H."/>
            <person name="Fietto J.L."/>
            <person name="Elias M.C."/>
            <person name="Goldman M.H."/>
            <person name="Sagot M.F."/>
            <person name="Pereira M."/>
            <person name="Stoco P.H."/>
            <person name="de Mendonca-Neto R.P."/>
            <person name="Teixeira S.M."/>
            <person name="Maciel T.E."/>
            <person name="de Oliveira Mendes T.A."/>
            <person name="Urmenyi T.P."/>
            <person name="de Souza W."/>
            <person name="Schenkman S."/>
            <person name="de Vasconcelos A.T."/>
        </authorList>
    </citation>
    <scope>NUCLEOTIDE SEQUENCE [LARGE SCALE GENOMIC DNA]</scope>
</reference>
<dbReference type="AlphaFoldDB" id="S9UK45"/>
<comment type="caution">
    <text evidence="3">The sequence shown here is derived from an EMBL/GenBank/DDBJ whole genome shotgun (WGS) entry which is preliminary data.</text>
</comment>
<sequence>MLTSALAAVERREAERAQQAAQRRRAAQERSHAEPPAASTPPKAPEKAPKRRETIGKARGRIVDVSAIQPKQTDASSASKHPHSKEMPSSITEGSAQDTLPDSTMDALRRRNMELEAELHRWRRQAQLPSLRAPPLGGDACGGAPAVPSAAAAVAAAPPSQVVTGTAAACSSCRAVQRQAHELVSQLMRAQAEKDTLLNEVHDLKSKLLWREAEAPLAATSAAPRPEASEEHQAQGCFVSVFDIVGSLSAGCTALEARLVAAATCLDRLHAEAGQVSRPGQPPGAGLTHRLLKEHIEAVRAVAEALRCIGARRFDGLRGDVLSRTATAADVVPYTALLSYECERVMHLRAFLPTFAQLAVATEHIEKQLRLQ</sequence>
<keyword evidence="1" id="KW-0175">Coiled coil</keyword>
<dbReference type="OrthoDB" id="244294at2759"/>
<evidence type="ECO:0000256" key="1">
    <source>
        <dbReference type="SAM" id="Coils"/>
    </source>
</evidence>